<evidence type="ECO:0000256" key="1">
    <source>
        <dbReference type="SAM" id="MobiDB-lite"/>
    </source>
</evidence>
<proteinExistence type="predicted"/>
<feature type="compositionally biased region" description="Basic residues" evidence="1">
    <location>
        <begin position="61"/>
        <end position="75"/>
    </location>
</feature>
<keyword evidence="3" id="KW-1185">Reference proteome</keyword>
<protein>
    <submittedName>
        <fullName evidence="2">Uncharacterized protein</fullName>
    </submittedName>
</protein>
<feature type="compositionally biased region" description="Basic and acidic residues" evidence="1">
    <location>
        <begin position="76"/>
        <end position="94"/>
    </location>
</feature>
<feature type="compositionally biased region" description="Low complexity" evidence="1">
    <location>
        <begin position="25"/>
        <end position="51"/>
    </location>
</feature>
<feature type="region of interest" description="Disordered" evidence="1">
    <location>
        <begin position="139"/>
        <end position="166"/>
    </location>
</feature>
<feature type="region of interest" description="Disordered" evidence="1">
    <location>
        <begin position="12"/>
        <end position="96"/>
    </location>
</feature>
<reference evidence="2 3" key="1">
    <citation type="submission" date="2021-05" db="EMBL/GenBank/DDBJ databases">
        <title>Genome Assembly of Synthetic Allotetraploid Brassica napus Reveals Homoeologous Exchanges between Subgenomes.</title>
        <authorList>
            <person name="Davis J.T."/>
        </authorList>
    </citation>
    <scope>NUCLEOTIDE SEQUENCE [LARGE SCALE GENOMIC DNA]</scope>
    <source>
        <strain evidence="3">cv. Da-Ae</strain>
        <tissue evidence="2">Seedling</tissue>
    </source>
</reference>
<comment type="caution">
    <text evidence="2">The sequence shown here is derived from an EMBL/GenBank/DDBJ whole genome shotgun (WGS) entry which is preliminary data.</text>
</comment>
<name>A0ABQ7X6R6_BRANA</name>
<dbReference type="EMBL" id="JAGKQM010001602">
    <property type="protein sequence ID" value="KAH0851648.1"/>
    <property type="molecule type" value="Genomic_DNA"/>
</dbReference>
<organism evidence="2 3">
    <name type="scientific">Brassica napus</name>
    <name type="common">Rape</name>
    <dbReference type="NCBI Taxonomy" id="3708"/>
    <lineage>
        <taxon>Eukaryota</taxon>
        <taxon>Viridiplantae</taxon>
        <taxon>Streptophyta</taxon>
        <taxon>Embryophyta</taxon>
        <taxon>Tracheophyta</taxon>
        <taxon>Spermatophyta</taxon>
        <taxon>Magnoliopsida</taxon>
        <taxon>eudicotyledons</taxon>
        <taxon>Gunneridae</taxon>
        <taxon>Pentapetalae</taxon>
        <taxon>rosids</taxon>
        <taxon>malvids</taxon>
        <taxon>Brassicales</taxon>
        <taxon>Brassicaceae</taxon>
        <taxon>Brassiceae</taxon>
        <taxon>Brassica</taxon>
    </lineage>
</organism>
<dbReference type="Proteomes" id="UP000824890">
    <property type="component" value="Unassembled WGS sequence"/>
</dbReference>
<evidence type="ECO:0000313" key="2">
    <source>
        <dbReference type="EMBL" id="KAH0851648.1"/>
    </source>
</evidence>
<evidence type="ECO:0000313" key="3">
    <source>
        <dbReference type="Proteomes" id="UP000824890"/>
    </source>
</evidence>
<sequence length="244" mass="27363">MGNIFCYLTTGWRSNVPPATETTTVQPRSQSQSVVNQSVSSASKSISNHSSPKTMAEPYRSGRKHKTGKKIRQRQRMMDGEQDTTRRQVEEHENGSCQDVSRAVMNGVSAEITEEISPSQHNTKGGGTLEQEDDFLRANGSFTLPTPSPVTKRIGRRVGSMSPSSLRRRTSLKNVFNFKGQNNNADIEEGVGLVYDGRDKYNIPRTWSLTNLLTPRKFKQTESLPFMIKLHPWSVSYLKEIGLL</sequence>
<gene>
    <name evidence="2" type="ORF">HID58_094581</name>
</gene>
<accession>A0ABQ7X6R6</accession>